<dbReference type="Proteomes" id="UP001152795">
    <property type="component" value="Unassembled WGS sequence"/>
</dbReference>
<proteinExistence type="predicted"/>
<dbReference type="PROSITE" id="PS50878">
    <property type="entry name" value="RT_POL"/>
    <property type="match status" value="1"/>
</dbReference>
<keyword evidence="2" id="KW-1185">Reference proteome</keyword>
<dbReference type="Gene3D" id="3.60.10.10">
    <property type="entry name" value="Endonuclease/exonuclease/phosphatase"/>
    <property type="match status" value="1"/>
</dbReference>
<dbReference type="OrthoDB" id="10067249at2759"/>
<dbReference type="EMBL" id="CACRXK020000163">
    <property type="protein sequence ID" value="CAB3979055.1"/>
    <property type="molecule type" value="Genomic_DNA"/>
</dbReference>
<evidence type="ECO:0000313" key="1">
    <source>
        <dbReference type="EMBL" id="CAB3979055.1"/>
    </source>
</evidence>
<gene>
    <name evidence="1" type="ORF">PACLA_8A021606</name>
</gene>
<organism evidence="1 2">
    <name type="scientific">Paramuricea clavata</name>
    <name type="common">Red gorgonian</name>
    <name type="synonym">Violescent sea-whip</name>
    <dbReference type="NCBI Taxonomy" id="317549"/>
    <lineage>
        <taxon>Eukaryota</taxon>
        <taxon>Metazoa</taxon>
        <taxon>Cnidaria</taxon>
        <taxon>Anthozoa</taxon>
        <taxon>Octocorallia</taxon>
        <taxon>Malacalcyonacea</taxon>
        <taxon>Plexauridae</taxon>
        <taxon>Paramuricea</taxon>
    </lineage>
</organism>
<dbReference type="PANTHER" id="PTHR46670:SF3">
    <property type="entry name" value="ENDONUCLEASE_EXONUCLEASE_PHOSPHATASE DOMAIN-CONTAINING PROTEIN"/>
    <property type="match status" value="1"/>
</dbReference>
<name>A0A6S7FHM1_PARCT</name>
<reference evidence="1" key="1">
    <citation type="submission" date="2020-04" db="EMBL/GenBank/DDBJ databases">
        <authorList>
            <person name="Alioto T."/>
            <person name="Alioto T."/>
            <person name="Gomez Garrido J."/>
        </authorList>
    </citation>
    <scope>NUCLEOTIDE SEQUENCE</scope>
    <source>
        <strain evidence="1">A484AB</strain>
    </source>
</reference>
<dbReference type="InterPro" id="IPR000477">
    <property type="entry name" value="RT_dom"/>
</dbReference>
<protein>
    <submittedName>
        <fullName evidence="1">Uncharacterized protein</fullName>
    </submittedName>
</protein>
<dbReference type="Pfam" id="PF00078">
    <property type="entry name" value="RVT_1"/>
    <property type="match status" value="2"/>
</dbReference>
<dbReference type="GO" id="GO:0003824">
    <property type="term" value="F:catalytic activity"/>
    <property type="evidence" value="ECO:0007669"/>
    <property type="project" value="InterPro"/>
</dbReference>
<dbReference type="AlphaFoldDB" id="A0A6S7FHM1"/>
<dbReference type="PANTHER" id="PTHR46670">
    <property type="entry name" value="ENDO/EXONUCLEASE/PHOSPHATASE DOMAIN-CONTAINING PROTEIN"/>
    <property type="match status" value="1"/>
</dbReference>
<comment type="caution">
    <text evidence="1">The sequence shown here is derived from an EMBL/GenBank/DDBJ whole genome shotgun (WGS) entry which is preliminary data.</text>
</comment>
<dbReference type="SUPFAM" id="SSF56219">
    <property type="entry name" value="DNase I-like"/>
    <property type="match status" value="1"/>
</dbReference>
<dbReference type="Pfam" id="PF14529">
    <property type="entry name" value="Exo_endo_phos_2"/>
    <property type="match status" value="1"/>
</dbReference>
<dbReference type="SUPFAM" id="SSF56672">
    <property type="entry name" value="DNA/RNA polymerases"/>
    <property type="match status" value="1"/>
</dbReference>
<dbReference type="InterPro" id="IPR005135">
    <property type="entry name" value="Endo/exonuclease/phosphatase"/>
</dbReference>
<dbReference type="InterPro" id="IPR036691">
    <property type="entry name" value="Endo/exonu/phosph_ase_sf"/>
</dbReference>
<dbReference type="InterPro" id="IPR043502">
    <property type="entry name" value="DNA/RNA_pol_sf"/>
</dbReference>
<evidence type="ECO:0000313" key="2">
    <source>
        <dbReference type="Proteomes" id="UP001152795"/>
    </source>
</evidence>
<accession>A0A6S7FHM1</accession>
<sequence>MCSTVDGFEICIGACLDKGGQVDMVYLDMSKAFDRINHKRLTQKLANSGIGGNLLKWFQSYLTDRRQRVTVLGVTSKSLPVCSGVPQGSILGPALFLLYVNDLLEAPTSSRAAMFADDTKIFSAIQSQNDDNNTVTKPTSKNNNLTESTFFSEFSTLLEELVPYSGSGSVLIAGDFNFHVNDSSNASAKKFLNLLTSFDYRNHVLTATHKKGHTLDLLLTRSDDKFVSNIDVIDPEISDHSAVNCKLLLAKPPSVRKQVSFRNTKAINFDLFRTDIKNSSLLKTPNTSTLAESYRTVLSTLLDTYAPVKTKTVTLRPATPWYTPEIQEQKIRKRRLERRWRTTKLTVDREVYTQQCIVVNRTISAAKTNYYKDMINDCGSDQGELFKKIDRMFKMPVEGKYPSCASSEQLANNFADFFDNKIDSIKKDLSTKSANLLCSHIMDTTLLSKDTKLESFAPTTTEDLLVLTRKLVKKSCILDPIPAKVLMECYTDLLPVITKITNISLETATVPNNLKCAALDPRLKKDSLSTDEFSSFRPISNLKFVSKCIEKVVATQLDQHITSNNLDEPMQSAFKKHHSTETALIKVQNDILQAIDNQNSVILLLLDISAAFDTIDHEILLSRLSSRYGITGKAHKWFESYLNERTFTVHVSGGQSTKRTLGSGVPQDYKIITKVLVNRVKPVMPTIIHPDQCCSVPGRSSEDNATLLYVTYVTIWKLMNEWPAPLYRSIKKKRLIMLTGTF</sequence>